<accession>A0A162MDC9</accession>
<dbReference type="Pfam" id="PF13581">
    <property type="entry name" value="HATPase_c_2"/>
    <property type="match status" value="1"/>
</dbReference>
<gene>
    <name evidence="2" type="ORF">PGLA_12680</name>
</gene>
<dbReference type="InterPro" id="IPR003594">
    <property type="entry name" value="HATPase_dom"/>
</dbReference>
<dbReference type="AlphaFoldDB" id="A0A162MDC9"/>
<name>A0A162MDC9_9BACL</name>
<proteinExistence type="predicted"/>
<keyword evidence="3" id="KW-1185">Reference proteome</keyword>
<dbReference type="Proteomes" id="UP000076967">
    <property type="component" value="Unassembled WGS sequence"/>
</dbReference>
<evidence type="ECO:0000259" key="1">
    <source>
        <dbReference type="Pfam" id="PF13581"/>
    </source>
</evidence>
<dbReference type="EMBL" id="LVJH01000021">
    <property type="protein sequence ID" value="OAB42513.1"/>
    <property type="molecule type" value="Genomic_DNA"/>
</dbReference>
<evidence type="ECO:0000313" key="2">
    <source>
        <dbReference type="EMBL" id="OAB42513.1"/>
    </source>
</evidence>
<dbReference type="SUPFAM" id="SSF55874">
    <property type="entry name" value="ATPase domain of HSP90 chaperone/DNA topoisomerase II/histidine kinase"/>
    <property type="match status" value="1"/>
</dbReference>
<sequence length="76" mass="8488">MHKDSHIKITFEIQVNELLQNYFEHAFQDCEHGHIVISMSSNNGFCTIGVIDDGKGFNVEECSQKSLGLSIVNSAM</sequence>
<dbReference type="InterPro" id="IPR036890">
    <property type="entry name" value="HATPase_C_sf"/>
</dbReference>
<evidence type="ECO:0000313" key="3">
    <source>
        <dbReference type="Proteomes" id="UP000076967"/>
    </source>
</evidence>
<protein>
    <recommendedName>
        <fullName evidence="1">Histidine kinase/HSP90-like ATPase domain-containing protein</fullName>
    </recommendedName>
</protein>
<dbReference type="OrthoDB" id="9798941at2"/>
<dbReference type="Gene3D" id="3.30.565.10">
    <property type="entry name" value="Histidine kinase-like ATPase, C-terminal domain"/>
    <property type="match status" value="1"/>
</dbReference>
<organism evidence="2 3">
    <name type="scientific">Paenibacillus glacialis</name>
    <dbReference type="NCBI Taxonomy" id="494026"/>
    <lineage>
        <taxon>Bacteria</taxon>
        <taxon>Bacillati</taxon>
        <taxon>Bacillota</taxon>
        <taxon>Bacilli</taxon>
        <taxon>Bacillales</taxon>
        <taxon>Paenibacillaceae</taxon>
        <taxon>Paenibacillus</taxon>
    </lineage>
</organism>
<feature type="domain" description="Histidine kinase/HSP90-like ATPase" evidence="1">
    <location>
        <begin position="12"/>
        <end position="66"/>
    </location>
</feature>
<dbReference type="STRING" id="494026.PGLA_12680"/>
<comment type="caution">
    <text evidence="2">The sequence shown here is derived from an EMBL/GenBank/DDBJ whole genome shotgun (WGS) entry which is preliminary data.</text>
</comment>
<reference evidence="2 3" key="1">
    <citation type="submission" date="2016-03" db="EMBL/GenBank/DDBJ databases">
        <title>Draft genome sequence of Paenibacillus glacialis DSM 22343.</title>
        <authorList>
            <person name="Shin S.-K."/>
            <person name="Yi H."/>
        </authorList>
    </citation>
    <scope>NUCLEOTIDE SEQUENCE [LARGE SCALE GENOMIC DNA]</scope>
    <source>
        <strain evidence="2 3">DSM 22343</strain>
    </source>
</reference>
<dbReference type="RefSeq" id="WP_068533224.1">
    <property type="nucleotide sequence ID" value="NZ_LVJH01000021.1"/>
</dbReference>